<accession>A0A8J4YIE1</accession>
<dbReference type="InterPro" id="IPR050685">
    <property type="entry name" value="LDLR"/>
</dbReference>
<evidence type="ECO:0000256" key="6">
    <source>
        <dbReference type="ARBA" id="ARBA00023136"/>
    </source>
</evidence>
<organism evidence="11 12">
    <name type="scientific">Chionoecetes opilio</name>
    <name type="common">Atlantic snow crab</name>
    <name type="synonym">Cancer opilio</name>
    <dbReference type="NCBI Taxonomy" id="41210"/>
    <lineage>
        <taxon>Eukaryota</taxon>
        <taxon>Metazoa</taxon>
        <taxon>Ecdysozoa</taxon>
        <taxon>Arthropoda</taxon>
        <taxon>Crustacea</taxon>
        <taxon>Multicrustacea</taxon>
        <taxon>Malacostraca</taxon>
        <taxon>Eumalacostraca</taxon>
        <taxon>Eucarida</taxon>
        <taxon>Decapoda</taxon>
        <taxon>Pleocyemata</taxon>
        <taxon>Brachyura</taxon>
        <taxon>Eubrachyura</taxon>
        <taxon>Majoidea</taxon>
        <taxon>Majidae</taxon>
        <taxon>Chionoecetes</taxon>
    </lineage>
</organism>
<evidence type="ECO:0000256" key="7">
    <source>
        <dbReference type="ARBA" id="ARBA00023157"/>
    </source>
</evidence>
<gene>
    <name evidence="11" type="primary">LRP12</name>
    <name evidence="11" type="ORF">GWK47_041590</name>
</gene>
<comment type="subcellular location">
    <subcellularLocation>
        <location evidence="2">Endomembrane system</location>
    </subcellularLocation>
    <subcellularLocation>
        <location evidence="1">Membrane</location>
        <topology evidence="1">Single-pass membrane protein</topology>
    </subcellularLocation>
</comment>
<dbReference type="SMART" id="SM00192">
    <property type="entry name" value="LDLa"/>
    <property type="match status" value="2"/>
</dbReference>
<keyword evidence="7 8" id="KW-1015">Disulfide bond</keyword>
<dbReference type="CDD" id="cd00112">
    <property type="entry name" value="LDLa"/>
    <property type="match status" value="2"/>
</dbReference>
<evidence type="ECO:0000256" key="9">
    <source>
        <dbReference type="SAM" id="MobiDB-lite"/>
    </source>
</evidence>
<feature type="compositionally biased region" description="Gly residues" evidence="9">
    <location>
        <begin position="140"/>
        <end position="156"/>
    </location>
</feature>
<dbReference type="GO" id="GO:0012505">
    <property type="term" value="C:endomembrane system"/>
    <property type="evidence" value="ECO:0007669"/>
    <property type="project" value="UniProtKB-SubCell"/>
</dbReference>
<keyword evidence="5 10" id="KW-1133">Transmembrane helix</keyword>
<evidence type="ECO:0000313" key="11">
    <source>
        <dbReference type="EMBL" id="KAG0723971.1"/>
    </source>
</evidence>
<proteinExistence type="predicted"/>
<dbReference type="PANTHER" id="PTHR24270">
    <property type="entry name" value="LOW-DENSITY LIPOPROTEIN RECEPTOR-RELATED"/>
    <property type="match status" value="1"/>
</dbReference>
<evidence type="ECO:0000256" key="8">
    <source>
        <dbReference type="PROSITE-ProRule" id="PRU00124"/>
    </source>
</evidence>
<feature type="disulfide bond" evidence="8">
    <location>
        <begin position="41"/>
        <end position="56"/>
    </location>
</feature>
<feature type="disulfide bond" evidence="8">
    <location>
        <begin position="70"/>
        <end position="88"/>
    </location>
</feature>
<evidence type="ECO:0000256" key="5">
    <source>
        <dbReference type="ARBA" id="ARBA00022989"/>
    </source>
</evidence>
<dbReference type="OrthoDB" id="9988974at2759"/>
<dbReference type="GO" id="GO:0016192">
    <property type="term" value="P:vesicle-mediated transport"/>
    <property type="evidence" value="ECO:0007669"/>
    <property type="project" value="UniProtKB-ARBA"/>
</dbReference>
<dbReference type="Gene3D" id="4.10.400.10">
    <property type="entry name" value="Low-density Lipoprotein Receptor"/>
    <property type="match status" value="2"/>
</dbReference>
<feature type="disulfide bond" evidence="8">
    <location>
        <begin position="82"/>
        <end position="97"/>
    </location>
</feature>
<comment type="caution">
    <text evidence="8">Lacks conserved residue(s) required for the propagation of feature annotation.</text>
</comment>
<keyword evidence="3 10" id="KW-0812">Transmembrane</keyword>
<dbReference type="InterPro" id="IPR023415">
    <property type="entry name" value="LDLR_class-A_CS"/>
</dbReference>
<dbReference type="InterPro" id="IPR002172">
    <property type="entry name" value="LDrepeatLR_classA_rpt"/>
</dbReference>
<dbReference type="EMBL" id="JACEEZ010007554">
    <property type="protein sequence ID" value="KAG0723971.1"/>
    <property type="molecule type" value="Genomic_DNA"/>
</dbReference>
<sequence length="257" mass="27570">MQRCDGIPHCSNAMDELSCSPKCQSRVACWGGGCYPLYQRCDGSPDCGDASDEANCTPALCNLQNGTFLCDNRRCIRETWRCDQLDDCRDGSDERECLRNSVIGVAAMGGLVCALLLVVAVGCTGRLYALRMGLTRLRGGGRGGRGGGHRGGGELGTPGKRGDGPRGDEDLRPGSIEEIEEDVGCVGEHTAPSHAPHITPTKGWSFVNYFLIMALWRYPDGGTRTTEGAGYPDAITSLLGTPITDPDSKKKHVRECR</sequence>
<dbReference type="AlphaFoldDB" id="A0A8J4YIE1"/>
<evidence type="ECO:0000256" key="3">
    <source>
        <dbReference type="ARBA" id="ARBA00022692"/>
    </source>
</evidence>
<dbReference type="InterPro" id="IPR036055">
    <property type="entry name" value="LDL_receptor-like_sf"/>
</dbReference>
<dbReference type="Proteomes" id="UP000770661">
    <property type="component" value="Unassembled WGS sequence"/>
</dbReference>
<dbReference type="Pfam" id="PF00057">
    <property type="entry name" value="Ldl_recept_a"/>
    <property type="match status" value="2"/>
</dbReference>
<evidence type="ECO:0000256" key="10">
    <source>
        <dbReference type="SAM" id="Phobius"/>
    </source>
</evidence>
<keyword evidence="11" id="KW-0675">Receptor</keyword>
<feature type="compositionally biased region" description="Basic and acidic residues" evidence="9">
    <location>
        <begin position="160"/>
        <end position="172"/>
    </location>
</feature>
<dbReference type="SUPFAM" id="SSF57424">
    <property type="entry name" value="LDL receptor-like module"/>
    <property type="match status" value="2"/>
</dbReference>
<evidence type="ECO:0000256" key="2">
    <source>
        <dbReference type="ARBA" id="ARBA00004308"/>
    </source>
</evidence>
<evidence type="ECO:0000256" key="1">
    <source>
        <dbReference type="ARBA" id="ARBA00004167"/>
    </source>
</evidence>
<dbReference type="PRINTS" id="PR00261">
    <property type="entry name" value="LDLRECEPTOR"/>
</dbReference>
<feature type="transmembrane region" description="Helical" evidence="10">
    <location>
        <begin position="102"/>
        <end position="129"/>
    </location>
</feature>
<dbReference type="GO" id="GO:0005886">
    <property type="term" value="C:plasma membrane"/>
    <property type="evidence" value="ECO:0007669"/>
    <property type="project" value="TreeGrafter"/>
</dbReference>
<comment type="caution">
    <text evidence="11">The sequence shown here is derived from an EMBL/GenBank/DDBJ whole genome shotgun (WGS) entry which is preliminary data.</text>
</comment>
<protein>
    <submittedName>
        <fullName evidence="11">Low-density lipoprotein receptor-related protein 12</fullName>
    </submittedName>
</protein>
<dbReference type="PROSITE" id="PS50068">
    <property type="entry name" value="LDLRA_2"/>
    <property type="match status" value="2"/>
</dbReference>
<name>A0A8J4YIE1_CHIOP</name>
<keyword evidence="12" id="KW-1185">Reference proteome</keyword>
<feature type="region of interest" description="Disordered" evidence="9">
    <location>
        <begin position="140"/>
        <end position="173"/>
    </location>
</feature>
<feature type="disulfide bond" evidence="8">
    <location>
        <begin position="29"/>
        <end position="47"/>
    </location>
</feature>
<evidence type="ECO:0000313" key="12">
    <source>
        <dbReference type="Proteomes" id="UP000770661"/>
    </source>
</evidence>
<keyword evidence="4" id="KW-0677">Repeat</keyword>
<dbReference type="PROSITE" id="PS01209">
    <property type="entry name" value="LDLRA_1"/>
    <property type="match status" value="1"/>
</dbReference>
<keyword evidence="11" id="KW-0449">Lipoprotein</keyword>
<evidence type="ECO:0000256" key="4">
    <source>
        <dbReference type="ARBA" id="ARBA00022737"/>
    </source>
</evidence>
<reference evidence="11" key="1">
    <citation type="submission" date="2020-07" db="EMBL/GenBank/DDBJ databases">
        <title>The High-quality genome of the commercially important snow crab, Chionoecetes opilio.</title>
        <authorList>
            <person name="Jeong J.-H."/>
            <person name="Ryu S."/>
        </authorList>
    </citation>
    <scope>NUCLEOTIDE SEQUENCE</scope>
    <source>
        <strain evidence="11">MADBK_172401_WGS</strain>
        <tissue evidence="11">Digestive gland</tissue>
    </source>
</reference>
<keyword evidence="6 10" id="KW-0472">Membrane</keyword>